<keyword evidence="8" id="KW-1133">Transmembrane helix</keyword>
<evidence type="ECO:0000256" key="1">
    <source>
        <dbReference type="ARBA" id="ARBA00000971"/>
    </source>
</evidence>
<dbReference type="AlphaFoldDB" id="A0A2J6RZH7"/>
<name>A0A2J6RZH7_HYAVF</name>
<proteinExistence type="predicted"/>
<evidence type="ECO:0000256" key="3">
    <source>
        <dbReference type="ARBA" id="ARBA00013194"/>
    </source>
</evidence>
<feature type="region of interest" description="Disordered" evidence="7">
    <location>
        <begin position="126"/>
        <end position="153"/>
    </location>
</feature>
<feature type="domain" description="PPIase FKBP-type" evidence="10">
    <location>
        <begin position="36"/>
        <end position="123"/>
    </location>
</feature>
<keyword evidence="12" id="KW-1185">Reference proteome</keyword>
<keyword evidence="4 6" id="KW-0697">Rotamase</keyword>
<dbReference type="STRING" id="1149755.A0A2J6RZH7"/>
<dbReference type="OrthoDB" id="1902587at2759"/>
<evidence type="ECO:0000256" key="8">
    <source>
        <dbReference type="SAM" id="Phobius"/>
    </source>
</evidence>
<evidence type="ECO:0000256" key="6">
    <source>
        <dbReference type="PROSITE-ProRule" id="PRU00277"/>
    </source>
</evidence>
<dbReference type="Pfam" id="PF00254">
    <property type="entry name" value="FKBP_C"/>
    <property type="match status" value="1"/>
</dbReference>
<feature type="chain" id="PRO_5014332169" description="peptidylprolyl isomerase" evidence="9">
    <location>
        <begin position="17"/>
        <end position="207"/>
    </location>
</feature>
<dbReference type="PROSITE" id="PS50059">
    <property type="entry name" value="FKBP_PPIASE"/>
    <property type="match status" value="1"/>
</dbReference>
<dbReference type="Gene3D" id="3.10.50.40">
    <property type="match status" value="1"/>
</dbReference>
<sequence>MHVSLLLGLLATSALAAEVTIDVTNAVECTRKTQAGDYITVNYRGTLENGEEFDSSYNRAPFQFTLGKGQVIQGWDQGLLNMCIGEKRKLTIPGSLAYGSSRGIGSCKTDCTLLFDTELLGIKGVAKEEPTKEAGEEHEHEHEHEHEEGEATVSARQSGLDHVILGFAGLLFVVSGTLFFIRARNAKRAGKSIFGGDKYETVGQHTA</sequence>
<comment type="function">
    <text evidence="2">PPIases accelerate the folding of proteins. It catalyzes the cis-trans isomerization of proline imidic peptide bonds in oligopeptides.</text>
</comment>
<evidence type="ECO:0000256" key="7">
    <source>
        <dbReference type="SAM" id="MobiDB-lite"/>
    </source>
</evidence>
<evidence type="ECO:0000313" key="12">
    <source>
        <dbReference type="Proteomes" id="UP000235786"/>
    </source>
</evidence>
<dbReference type="PANTHER" id="PTHR45779">
    <property type="entry name" value="PEPTIDYLPROLYL ISOMERASE"/>
    <property type="match status" value="1"/>
</dbReference>
<dbReference type="InterPro" id="IPR046357">
    <property type="entry name" value="PPIase_dom_sf"/>
</dbReference>
<gene>
    <name evidence="11" type="ORF">L207DRAFT_508676</name>
</gene>
<dbReference type="SUPFAM" id="SSF54534">
    <property type="entry name" value="FKBP-like"/>
    <property type="match status" value="1"/>
</dbReference>
<keyword evidence="8" id="KW-0472">Membrane</keyword>
<evidence type="ECO:0000313" key="11">
    <source>
        <dbReference type="EMBL" id="PMD43905.1"/>
    </source>
</evidence>
<dbReference type="FunFam" id="3.10.50.40:FF:000006">
    <property type="entry name" value="Peptidyl-prolyl cis-trans isomerase"/>
    <property type="match status" value="1"/>
</dbReference>
<feature type="compositionally biased region" description="Basic and acidic residues" evidence="7">
    <location>
        <begin position="126"/>
        <end position="149"/>
    </location>
</feature>
<dbReference type="InterPro" id="IPR044609">
    <property type="entry name" value="FKBP2/11"/>
</dbReference>
<evidence type="ECO:0000256" key="9">
    <source>
        <dbReference type="SAM" id="SignalP"/>
    </source>
</evidence>
<feature type="transmembrane region" description="Helical" evidence="8">
    <location>
        <begin position="163"/>
        <end position="181"/>
    </location>
</feature>
<comment type="catalytic activity">
    <reaction evidence="1 6">
        <text>[protein]-peptidylproline (omega=180) = [protein]-peptidylproline (omega=0)</text>
        <dbReference type="Rhea" id="RHEA:16237"/>
        <dbReference type="Rhea" id="RHEA-COMP:10747"/>
        <dbReference type="Rhea" id="RHEA-COMP:10748"/>
        <dbReference type="ChEBI" id="CHEBI:83833"/>
        <dbReference type="ChEBI" id="CHEBI:83834"/>
        <dbReference type="EC" id="5.2.1.8"/>
    </reaction>
</comment>
<dbReference type="EMBL" id="KZ613941">
    <property type="protein sequence ID" value="PMD43905.1"/>
    <property type="molecule type" value="Genomic_DNA"/>
</dbReference>
<accession>A0A2J6RZH7</accession>
<keyword evidence="9" id="KW-0732">Signal</keyword>
<evidence type="ECO:0000256" key="4">
    <source>
        <dbReference type="ARBA" id="ARBA00023110"/>
    </source>
</evidence>
<dbReference type="PANTHER" id="PTHR45779:SF7">
    <property type="entry name" value="PEPTIDYLPROLYL ISOMERASE"/>
    <property type="match status" value="1"/>
</dbReference>
<keyword evidence="5 6" id="KW-0413">Isomerase</keyword>
<feature type="signal peptide" evidence="9">
    <location>
        <begin position="1"/>
        <end position="16"/>
    </location>
</feature>
<protein>
    <recommendedName>
        <fullName evidence="3 6">peptidylprolyl isomerase</fullName>
        <ecNumber evidence="3 6">5.2.1.8</ecNumber>
    </recommendedName>
</protein>
<dbReference type="InterPro" id="IPR001179">
    <property type="entry name" value="PPIase_FKBP_dom"/>
</dbReference>
<evidence type="ECO:0000256" key="2">
    <source>
        <dbReference type="ARBA" id="ARBA00002388"/>
    </source>
</evidence>
<organism evidence="11 12">
    <name type="scientific">Hyaloscypha variabilis (strain UAMH 11265 / GT02V1 / F)</name>
    <name type="common">Meliniomyces variabilis</name>
    <dbReference type="NCBI Taxonomy" id="1149755"/>
    <lineage>
        <taxon>Eukaryota</taxon>
        <taxon>Fungi</taxon>
        <taxon>Dikarya</taxon>
        <taxon>Ascomycota</taxon>
        <taxon>Pezizomycotina</taxon>
        <taxon>Leotiomycetes</taxon>
        <taxon>Helotiales</taxon>
        <taxon>Hyaloscyphaceae</taxon>
        <taxon>Hyaloscypha</taxon>
        <taxon>Hyaloscypha variabilis</taxon>
    </lineage>
</organism>
<dbReference type="GO" id="GO:0003755">
    <property type="term" value="F:peptidyl-prolyl cis-trans isomerase activity"/>
    <property type="evidence" value="ECO:0007669"/>
    <property type="project" value="UniProtKB-KW"/>
</dbReference>
<dbReference type="Proteomes" id="UP000235786">
    <property type="component" value="Unassembled WGS sequence"/>
</dbReference>
<keyword evidence="8" id="KW-0812">Transmembrane</keyword>
<reference evidence="11 12" key="1">
    <citation type="submission" date="2016-04" db="EMBL/GenBank/DDBJ databases">
        <title>A degradative enzymes factory behind the ericoid mycorrhizal symbiosis.</title>
        <authorList>
            <consortium name="DOE Joint Genome Institute"/>
            <person name="Martino E."/>
            <person name="Morin E."/>
            <person name="Grelet G."/>
            <person name="Kuo A."/>
            <person name="Kohler A."/>
            <person name="Daghino S."/>
            <person name="Barry K."/>
            <person name="Choi C."/>
            <person name="Cichocki N."/>
            <person name="Clum A."/>
            <person name="Copeland A."/>
            <person name="Hainaut M."/>
            <person name="Haridas S."/>
            <person name="Labutti K."/>
            <person name="Lindquist E."/>
            <person name="Lipzen A."/>
            <person name="Khouja H.-R."/>
            <person name="Murat C."/>
            <person name="Ohm R."/>
            <person name="Olson A."/>
            <person name="Spatafora J."/>
            <person name="Veneault-Fourrey C."/>
            <person name="Henrissat B."/>
            <person name="Grigoriev I."/>
            <person name="Martin F."/>
            <person name="Perotto S."/>
        </authorList>
    </citation>
    <scope>NUCLEOTIDE SEQUENCE [LARGE SCALE GENOMIC DNA]</scope>
    <source>
        <strain evidence="11 12">F</strain>
    </source>
</reference>
<dbReference type="GO" id="GO:0005783">
    <property type="term" value="C:endoplasmic reticulum"/>
    <property type="evidence" value="ECO:0007669"/>
    <property type="project" value="TreeGrafter"/>
</dbReference>
<evidence type="ECO:0000259" key="10">
    <source>
        <dbReference type="PROSITE" id="PS50059"/>
    </source>
</evidence>
<dbReference type="EC" id="5.2.1.8" evidence="3 6"/>
<evidence type="ECO:0000256" key="5">
    <source>
        <dbReference type="ARBA" id="ARBA00023235"/>
    </source>
</evidence>